<evidence type="ECO:0000313" key="2">
    <source>
        <dbReference type="Proteomes" id="UP000186469"/>
    </source>
</evidence>
<evidence type="ECO:0000313" key="1">
    <source>
        <dbReference type="EMBL" id="SHN66913.1"/>
    </source>
</evidence>
<dbReference type="AlphaFoldDB" id="A0A1M7T880"/>
<protein>
    <submittedName>
        <fullName evidence="1">Uncharacterized protein</fullName>
    </submittedName>
</protein>
<organism evidence="1 2">
    <name type="scientific">Desulfovibrio litoralis DSM 11393</name>
    <dbReference type="NCBI Taxonomy" id="1121455"/>
    <lineage>
        <taxon>Bacteria</taxon>
        <taxon>Pseudomonadati</taxon>
        <taxon>Thermodesulfobacteriota</taxon>
        <taxon>Desulfovibrionia</taxon>
        <taxon>Desulfovibrionales</taxon>
        <taxon>Desulfovibrionaceae</taxon>
        <taxon>Desulfovibrio</taxon>
    </lineage>
</organism>
<accession>A0A1M7T880</accession>
<dbReference type="Proteomes" id="UP000186469">
    <property type="component" value="Unassembled WGS sequence"/>
</dbReference>
<proteinExistence type="predicted"/>
<sequence length="153" mass="17963">MYANLNIRIKSHYDVFRFRLFAVRDALFMRAMKGEIDEKSPEFVLFVKVINSMLRTIEEKDFIGILSFVISKKMNSPKLIKDMHCLVNKNSTIPHNLLKEFFSISLDVFNYNTGKPLKIILVILYLILNETGKSVKFIKNYFNVRDFLQEQSA</sequence>
<reference evidence="1 2" key="1">
    <citation type="submission" date="2016-12" db="EMBL/GenBank/DDBJ databases">
        <authorList>
            <person name="Song W.-J."/>
            <person name="Kurnit D.M."/>
        </authorList>
    </citation>
    <scope>NUCLEOTIDE SEQUENCE [LARGE SCALE GENOMIC DNA]</scope>
    <source>
        <strain evidence="1 2">DSM 11393</strain>
    </source>
</reference>
<dbReference type="EMBL" id="FRDI01000008">
    <property type="protein sequence ID" value="SHN66913.1"/>
    <property type="molecule type" value="Genomic_DNA"/>
</dbReference>
<keyword evidence="2" id="KW-1185">Reference proteome</keyword>
<gene>
    <name evidence="1" type="ORF">SAMN02745728_01709</name>
</gene>
<name>A0A1M7T880_9BACT</name>